<protein>
    <submittedName>
        <fullName evidence="1">Class I heat shock protein</fullName>
    </submittedName>
</protein>
<evidence type="ECO:0000313" key="1">
    <source>
        <dbReference type="EMBL" id="KAJ4701120.1"/>
    </source>
</evidence>
<keyword evidence="2" id="KW-1185">Reference proteome</keyword>
<dbReference type="Proteomes" id="UP001164539">
    <property type="component" value="Chromosome 14"/>
</dbReference>
<accession>A0ACC1WPW1</accession>
<evidence type="ECO:0000313" key="2">
    <source>
        <dbReference type="Proteomes" id="UP001164539"/>
    </source>
</evidence>
<organism evidence="1 2">
    <name type="scientific">Melia azedarach</name>
    <name type="common">Chinaberry tree</name>
    <dbReference type="NCBI Taxonomy" id="155640"/>
    <lineage>
        <taxon>Eukaryota</taxon>
        <taxon>Viridiplantae</taxon>
        <taxon>Streptophyta</taxon>
        <taxon>Embryophyta</taxon>
        <taxon>Tracheophyta</taxon>
        <taxon>Spermatophyta</taxon>
        <taxon>Magnoliopsida</taxon>
        <taxon>eudicotyledons</taxon>
        <taxon>Gunneridae</taxon>
        <taxon>Pentapetalae</taxon>
        <taxon>rosids</taxon>
        <taxon>malvids</taxon>
        <taxon>Sapindales</taxon>
        <taxon>Meliaceae</taxon>
        <taxon>Melia</taxon>
    </lineage>
</organism>
<reference evidence="1 2" key="1">
    <citation type="journal article" date="2023" name="Science">
        <title>Complex scaffold remodeling in plant triterpene biosynthesis.</title>
        <authorList>
            <person name="De La Pena R."/>
            <person name="Hodgson H."/>
            <person name="Liu J.C."/>
            <person name="Stephenson M.J."/>
            <person name="Martin A.C."/>
            <person name="Owen C."/>
            <person name="Harkess A."/>
            <person name="Leebens-Mack J."/>
            <person name="Jimenez L.E."/>
            <person name="Osbourn A."/>
            <person name="Sattely E.S."/>
        </authorList>
    </citation>
    <scope>NUCLEOTIDE SEQUENCE [LARGE SCALE GENOMIC DNA]</scope>
    <source>
        <strain evidence="2">cv. JPN11</strain>
        <tissue evidence="1">Leaf</tissue>
    </source>
</reference>
<sequence>MTSLGPWFGGGRRGGFDPMWFGTPYSSDMWDPFSSGTIWTADQYRGSGDETAALAHAHVDWQETDTAHIFHADLPGVRKEEVKVQVEDGNVLQISGEKSKEQEDVNDKWHRVERRRGSFVRRFRLPENANLDEIKCAMDHGVLRVTVPKKNVEDTPRNVRYIDVA</sequence>
<gene>
    <name evidence="1" type="ORF">OWV82_024409</name>
</gene>
<comment type="caution">
    <text evidence="1">The sequence shown here is derived from an EMBL/GenBank/DDBJ whole genome shotgun (WGS) entry which is preliminary data.</text>
</comment>
<proteinExistence type="predicted"/>
<name>A0ACC1WPW1_MELAZ</name>
<dbReference type="EMBL" id="CM051407">
    <property type="protein sequence ID" value="KAJ4701120.1"/>
    <property type="molecule type" value="Genomic_DNA"/>
</dbReference>
<keyword evidence="1" id="KW-0346">Stress response</keyword>